<name>A0A975T739_9NOST</name>
<dbReference type="KEGG" id="rsin:B6N60_01948"/>
<evidence type="ECO:0000313" key="1">
    <source>
        <dbReference type="EMBL" id="QXE23259.1"/>
    </source>
</evidence>
<evidence type="ECO:0000313" key="2">
    <source>
        <dbReference type="Proteomes" id="UP000683511"/>
    </source>
</evidence>
<reference evidence="1" key="1">
    <citation type="submission" date="2017-04" db="EMBL/GenBank/DDBJ databases">
        <title>Genome deletions in a multicellular cyanobacterial endosymbiont for morphological adaptation in marine diatoms.</title>
        <authorList>
            <person name="Wang Y."/>
            <person name="Gao H."/>
            <person name="Li R."/>
            <person name="Xu X."/>
        </authorList>
    </citation>
    <scope>NUCLEOTIDE SEQUENCE</scope>
    <source>
        <strain evidence="1">FACHB 800</strain>
    </source>
</reference>
<keyword evidence="2" id="KW-1185">Reference proteome</keyword>
<proteinExistence type="predicted"/>
<organism evidence="1 2">
    <name type="scientific">Richelia sinica FACHB-800</name>
    <dbReference type="NCBI Taxonomy" id="1357546"/>
    <lineage>
        <taxon>Bacteria</taxon>
        <taxon>Bacillati</taxon>
        <taxon>Cyanobacteriota</taxon>
        <taxon>Cyanophyceae</taxon>
        <taxon>Nostocales</taxon>
        <taxon>Nostocaceae</taxon>
        <taxon>Richelia</taxon>
    </lineage>
</organism>
<dbReference type="AlphaFoldDB" id="A0A975T739"/>
<sequence length="38" mass="4296">MANILWGFFLKKLTLHTLTSKSSDDNIFLNSFLGVLLP</sequence>
<dbReference type="Proteomes" id="UP000683511">
    <property type="component" value="Chromosome"/>
</dbReference>
<gene>
    <name evidence="1" type="ORF">B6N60_01948</name>
</gene>
<dbReference type="EMBL" id="CP021056">
    <property type="protein sequence ID" value="QXE23259.1"/>
    <property type="molecule type" value="Genomic_DNA"/>
</dbReference>
<accession>A0A975T739</accession>
<protein>
    <submittedName>
        <fullName evidence="1">Uncharacterized protein</fullName>
    </submittedName>
</protein>